<sequence>MSKVYVNPMAMRARLGAELAVLDLSGVATDSACGLGNWFDDLGEALSGEFVGEVNTSMVAMSLAVGRMNEMSAVELSQRMDAFEDTGELVAQLLAEVNKVVGLRREDLAVTRSAVLLLAMYGALALASREANADSEDEEYPA</sequence>
<name>A0AAW9F2C3_AERCA</name>
<dbReference type="AlphaFoldDB" id="A0AAW9F2C3"/>
<accession>A0AAW9F2C3</accession>
<evidence type="ECO:0000313" key="1">
    <source>
        <dbReference type="EMBL" id="MDX7720801.1"/>
    </source>
</evidence>
<proteinExistence type="predicted"/>
<comment type="caution">
    <text evidence="1">The sequence shown here is derived from an EMBL/GenBank/DDBJ whole genome shotgun (WGS) entry which is preliminary data.</text>
</comment>
<reference evidence="1" key="1">
    <citation type="submission" date="2023-11" db="EMBL/GenBank/DDBJ databases">
        <title>WGS of Aeromonas in Northern Israel.</title>
        <authorList>
            <person name="Hershko Y."/>
        </authorList>
    </citation>
    <scope>NUCLEOTIDE SEQUENCE</scope>
    <source>
        <strain evidence="1">77416</strain>
    </source>
</reference>
<dbReference type="RefSeq" id="WP_104452389.1">
    <property type="nucleotide sequence ID" value="NZ_JAWZVU010000059.1"/>
</dbReference>
<evidence type="ECO:0000313" key="2">
    <source>
        <dbReference type="Proteomes" id="UP001277183"/>
    </source>
</evidence>
<gene>
    <name evidence="1" type="ORF">SJS77_09950</name>
</gene>
<dbReference type="Proteomes" id="UP001277183">
    <property type="component" value="Unassembled WGS sequence"/>
</dbReference>
<organism evidence="1 2">
    <name type="scientific">Aeromonas caviae</name>
    <name type="common">Aeromonas punctata</name>
    <dbReference type="NCBI Taxonomy" id="648"/>
    <lineage>
        <taxon>Bacteria</taxon>
        <taxon>Pseudomonadati</taxon>
        <taxon>Pseudomonadota</taxon>
        <taxon>Gammaproteobacteria</taxon>
        <taxon>Aeromonadales</taxon>
        <taxon>Aeromonadaceae</taxon>
        <taxon>Aeromonas</taxon>
    </lineage>
</organism>
<protein>
    <submittedName>
        <fullName evidence="1">Uncharacterized protein</fullName>
    </submittedName>
</protein>
<dbReference type="EMBL" id="JAWZVU010000059">
    <property type="protein sequence ID" value="MDX7720801.1"/>
    <property type="molecule type" value="Genomic_DNA"/>
</dbReference>